<sequence length="131" mass="14278">MAQGPSSHAAVTFNRVISLQEVKPIAKMHFSITRTDAFPSPRNNNNGSRSEADHENAFSIAGTDAFNIPPNNNNGSSRSEADRENEFSITRTDAFPSPRNNSNGSSNRRTSAPYALRRSLTKQGLKNAVKS</sequence>
<feature type="compositionally biased region" description="Polar residues" evidence="1">
    <location>
        <begin position="69"/>
        <end position="78"/>
    </location>
</feature>
<evidence type="ECO:0000313" key="2">
    <source>
        <dbReference type="EMBL" id="GIX80345.1"/>
    </source>
</evidence>
<reference evidence="2 3" key="1">
    <citation type="submission" date="2021-06" db="EMBL/GenBank/DDBJ databases">
        <title>Caerostris extrusa draft genome.</title>
        <authorList>
            <person name="Kono N."/>
            <person name="Arakawa K."/>
        </authorList>
    </citation>
    <scope>NUCLEOTIDE SEQUENCE [LARGE SCALE GENOMIC DNA]</scope>
</reference>
<evidence type="ECO:0000256" key="1">
    <source>
        <dbReference type="SAM" id="MobiDB-lite"/>
    </source>
</evidence>
<accession>A0AAV4N940</accession>
<organism evidence="2 3">
    <name type="scientific">Caerostris extrusa</name>
    <name type="common">Bark spider</name>
    <name type="synonym">Caerostris bankana</name>
    <dbReference type="NCBI Taxonomy" id="172846"/>
    <lineage>
        <taxon>Eukaryota</taxon>
        <taxon>Metazoa</taxon>
        <taxon>Ecdysozoa</taxon>
        <taxon>Arthropoda</taxon>
        <taxon>Chelicerata</taxon>
        <taxon>Arachnida</taxon>
        <taxon>Araneae</taxon>
        <taxon>Araneomorphae</taxon>
        <taxon>Entelegynae</taxon>
        <taxon>Araneoidea</taxon>
        <taxon>Araneidae</taxon>
        <taxon>Caerostris</taxon>
    </lineage>
</organism>
<proteinExistence type="predicted"/>
<feature type="region of interest" description="Disordered" evidence="1">
    <location>
        <begin position="32"/>
        <end position="131"/>
    </location>
</feature>
<evidence type="ECO:0000313" key="3">
    <source>
        <dbReference type="Proteomes" id="UP001054945"/>
    </source>
</evidence>
<name>A0AAV4N940_CAEEX</name>
<gene>
    <name evidence="2" type="ORF">CEXT_416621</name>
</gene>
<comment type="caution">
    <text evidence="2">The sequence shown here is derived from an EMBL/GenBank/DDBJ whole genome shotgun (WGS) entry which is preliminary data.</text>
</comment>
<dbReference type="Proteomes" id="UP001054945">
    <property type="component" value="Unassembled WGS sequence"/>
</dbReference>
<protein>
    <submittedName>
        <fullName evidence="2">Uncharacterized protein</fullName>
    </submittedName>
</protein>
<dbReference type="EMBL" id="BPLR01020587">
    <property type="protein sequence ID" value="GIX80345.1"/>
    <property type="molecule type" value="Genomic_DNA"/>
</dbReference>
<feature type="compositionally biased region" description="Low complexity" evidence="1">
    <location>
        <begin position="96"/>
        <end position="109"/>
    </location>
</feature>
<keyword evidence="3" id="KW-1185">Reference proteome</keyword>
<dbReference type="AlphaFoldDB" id="A0AAV4N940"/>